<protein>
    <submittedName>
        <fullName evidence="4">NUDIX hydrolase</fullName>
    </submittedName>
</protein>
<comment type="cofactor">
    <cofactor evidence="1">
        <name>Mg(2+)</name>
        <dbReference type="ChEBI" id="CHEBI:18420"/>
    </cofactor>
</comment>
<dbReference type="SUPFAM" id="SSF48452">
    <property type="entry name" value="TPR-like"/>
    <property type="match status" value="1"/>
</dbReference>
<dbReference type="GO" id="GO:0006753">
    <property type="term" value="P:nucleoside phosphate metabolic process"/>
    <property type="evidence" value="ECO:0007669"/>
    <property type="project" value="TreeGrafter"/>
</dbReference>
<dbReference type="PANTHER" id="PTHR11839:SF18">
    <property type="entry name" value="NUDIX HYDROLASE DOMAIN-CONTAINING PROTEIN"/>
    <property type="match status" value="1"/>
</dbReference>
<dbReference type="SUPFAM" id="SSF55811">
    <property type="entry name" value="Nudix"/>
    <property type="match status" value="2"/>
</dbReference>
<evidence type="ECO:0000313" key="4">
    <source>
        <dbReference type="EMBL" id="KIC57331.1"/>
    </source>
</evidence>
<keyword evidence="2 4" id="KW-0378">Hydrolase</keyword>
<dbReference type="RefSeq" id="WP_039415990.1">
    <property type="nucleotide sequence ID" value="NZ_JWSZ01000012.1"/>
</dbReference>
<dbReference type="PROSITE" id="PS51462">
    <property type="entry name" value="NUDIX"/>
    <property type="match status" value="2"/>
</dbReference>
<organism evidence="4 5">
    <name type="scientific">Microbacterium hominis</name>
    <dbReference type="NCBI Taxonomy" id="162426"/>
    <lineage>
        <taxon>Bacteria</taxon>
        <taxon>Bacillati</taxon>
        <taxon>Actinomycetota</taxon>
        <taxon>Actinomycetes</taxon>
        <taxon>Micrococcales</taxon>
        <taxon>Microbacteriaceae</taxon>
        <taxon>Microbacterium</taxon>
    </lineage>
</organism>
<dbReference type="InterPro" id="IPR000086">
    <property type="entry name" value="NUDIX_hydrolase_dom"/>
</dbReference>
<dbReference type="Gene3D" id="1.25.40.10">
    <property type="entry name" value="Tetratricopeptide repeat domain"/>
    <property type="match status" value="1"/>
</dbReference>
<dbReference type="InterPro" id="IPR015797">
    <property type="entry name" value="NUDIX_hydrolase-like_dom_sf"/>
</dbReference>
<dbReference type="GO" id="GO:0019693">
    <property type="term" value="P:ribose phosphate metabolic process"/>
    <property type="evidence" value="ECO:0007669"/>
    <property type="project" value="TreeGrafter"/>
</dbReference>
<evidence type="ECO:0000259" key="3">
    <source>
        <dbReference type="PROSITE" id="PS51462"/>
    </source>
</evidence>
<accession>A0A0B4CSJ3</accession>
<evidence type="ECO:0000256" key="1">
    <source>
        <dbReference type="ARBA" id="ARBA00001946"/>
    </source>
</evidence>
<gene>
    <name evidence="4" type="ORF">RM52_09910</name>
</gene>
<dbReference type="GO" id="GO:0016787">
    <property type="term" value="F:hydrolase activity"/>
    <property type="evidence" value="ECO:0007669"/>
    <property type="project" value="UniProtKB-KW"/>
</dbReference>
<dbReference type="InterPro" id="IPR011990">
    <property type="entry name" value="TPR-like_helical_dom_sf"/>
</dbReference>
<dbReference type="Pfam" id="PF12688">
    <property type="entry name" value="TPR_5"/>
    <property type="match status" value="1"/>
</dbReference>
<dbReference type="Pfam" id="PF00293">
    <property type="entry name" value="NUDIX"/>
    <property type="match status" value="2"/>
</dbReference>
<dbReference type="CDD" id="cd03424">
    <property type="entry name" value="NUDIX_ADPRase_Nudt5_UGPPase_Nudt14"/>
    <property type="match status" value="1"/>
</dbReference>
<dbReference type="CDD" id="cd04688">
    <property type="entry name" value="NUDIX_Hydrolase"/>
    <property type="match status" value="1"/>
</dbReference>
<reference evidence="4 5" key="1">
    <citation type="submission" date="2014-12" db="EMBL/GenBank/DDBJ databases">
        <title>Genome sequencing of Microbacterium hominis TPW29.</title>
        <authorList>
            <person name="Tan P.W."/>
            <person name="Chan K.-G."/>
        </authorList>
    </citation>
    <scope>NUCLEOTIDE SEQUENCE [LARGE SCALE GENOMIC DNA]</scope>
    <source>
        <strain evidence="4 5">TPW29</strain>
    </source>
</reference>
<feature type="domain" description="Nudix hydrolase" evidence="3">
    <location>
        <begin position="43"/>
        <end position="171"/>
    </location>
</feature>
<dbReference type="InterPro" id="IPR020084">
    <property type="entry name" value="NUDIX_hydrolase_CS"/>
</dbReference>
<evidence type="ECO:0000256" key="2">
    <source>
        <dbReference type="ARBA" id="ARBA00022801"/>
    </source>
</evidence>
<dbReference type="Proteomes" id="UP000031202">
    <property type="component" value="Unassembled WGS sequence"/>
</dbReference>
<dbReference type="InterPro" id="IPR041656">
    <property type="entry name" value="TPR_5"/>
</dbReference>
<dbReference type="AlphaFoldDB" id="A0A0B4CSJ3"/>
<comment type="caution">
    <text evidence="4">The sequence shown here is derived from an EMBL/GenBank/DDBJ whole genome shotgun (WGS) entry which is preliminary data.</text>
</comment>
<dbReference type="PROSITE" id="PS00893">
    <property type="entry name" value="NUDIX_BOX"/>
    <property type="match status" value="1"/>
</dbReference>
<dbReference type="Gene3D" id="3.90.79.10">
    <property type="entry name" value="Nucleoside Triphosphate Pyrophosphohydrolase"/>
    <property type="match status" value="2"/>
</dbReference>
<proteinExistence type="predicted"/>
<name>A0A0B4CSJ3_9MICO</name>
<sequence length="502" mass="54075">MDAESAQPWELLTETEAYDGYTRVRRDTYRLPDGSVSEWDVLDQGDTVAVVALTDAGDVILFEQYRVGPRALVRELPGGLIDAGEDALTAAARELLEETGHRAAALFHAGSEWSGANSTRRKNVVVAAGCRRVADPRWEEGETGVVRTIGVGELIPHLLAGDVSDAGEASRGLLVFARSSLTDPVLRRAQQWIRAAVGSVLRPEPEAASVDEFTLFWDRLDADDPAAARAELGRLLDARGLDDARAAFERASLHDALGEEDAAIPLYRQALERGLDAPQRTEAIIQLASSLRNVGDASSAMALLRTIGDDDPLVSSARAFLALALHDDEKPTAAVRTALQTLAPTLPQYRRAVDAYAGELASLARIRAIAVGLLVTDGHVLLESYPQTDKHGEFLRAPGGGIEFGETAERAVVREFAEELAAELDDVVLEAVTENIFDGASGRGHEIVHVFRVRSPQLAAVPRDQRLAVRDSHTTVGWYEIAALSAADAPPVYPTGVLDLLR</sequence>
<dbReference type="EMBL" id="JWSZ01000012">
    <property type="protein sequence ID" value="KIC57331.1"/>
    <property type="molecule type" value="Genomic_DNA"/>
</dbReference>
<dbReference type="PANTHER" id="PTHR11839">
    <property type="entry name" value="UDP/ADP-SUGAR PYROPHOSPHATASE"/>
    <property type="match status" value="1"/>
</dbReference>
<evidence type="ECO:0000313" key="5">
    <source>
        <dbReference type="Proteomes" id="UP000031202"/>
    </source>
</evidence>
<feature type="domain" description="Nudix hydrolase" evidence="3">
    <location>
        <begin position="364"/>
        <end position="502"/>
    </location>
</feature>